<sequence length="135" mass="14848">MMIGHGGKSPCLMMMDMEANTRGPKGQGISTLTLVARILAEQAFEDWSAFQVLAQAVTAQSNRKVVVPVSPNVGMAASRVRDFTRMNPPKFYGSKFEEDPQDFIDEVYKVLTIMGVMHVEKAELAAYQLKGAAHI</sequence>
<dbReference type="EnsemblPlants" id="PGSC0003DMT400094730">
    <property type="protein sequence ID" value="PGSC0003DMT400094730"/>
    <property type="gene ID" value="PGSC0003DMG400044301"/>
</dbReference>
<evidence type="ECO:0000313" key="2">
    <source>
        <dbReference type="Proteomes" id="UP000011115"/>
    </source>
</evidence>
<dbReference type="PaxDb" id="4113-PGSC0003DMT400094730"/>
<dbReference type="AlphaFoldDB" id="M1DUR8"/>
<dbReference type="Gramene" id="PGSC0003DMT400094730">
    <property type="protein sequence ID" value="PGSC0003DMT400094730"/>
    <property type="gene ID" value="PGSC0003DMG400044301"/>
</dbReference>
<keyword evidence="2" id="KW-1185">Reference proteome</keyword>
<organism evidence="1 2">
    <name type="scientific">Solanum tuberosum</name>
    <name type="common">Potato</name>
    <dbReference type="NCBI Taxonomy" id="4113"/>
    <lineage>
        <taxon>Eukaryota</taxon>
        <taxon>Viridiplantae</taxon>
        <taxon>Streptophyta</taxon>
        <taxon>Embryophyta</taxon>
        <taxon>Tracheophyta</taxon>
        <taxon>Spermatophyta</taxon>
        <taxon>Magnoliopsida</taxon>
        <taxon>eudicotyledons</taxon>
        <taxon>Gunneridae</taxon>
        <taxon>Pentapetalae</taxon>
        <taxon>asterids</taxon>
        <taxon>lamiids</taxon>
        <taxon>Solanales</taxon>
        <taxon>Solanaceae</taxon>
        <taxon>Solanoideae</taxon>
        <taxon>Solaneae</taxon>
        <taxon>Solanum</taxon>
    </lineage>
</organism>
<reference evidence="2" key="1">
    <citation type="journal article" date="2011" name="Nature">
        <title>Genome sequence and analysis of the tuber crop potato.</title>
        <authorList>
            <consortium name="The Potato Genome Sequencing Consortium"/>
        </authorList>
    </citation>
    <scope>NUCLEOTIDE SEQUENCE [LARGE SCALE GENOMIC DNA]</scope>
    <source>
        <strain evidence="2">cv. DM1-3 516 R44</strain>
    </source>
</reference>
<evidence type="ECO:0000313" key="1">
    <source>
        <dbReference type="EnsemblPlants" id="PGSC0003DMT400094730"/>
    </source>
</evidence>
<proteinExistence type="predicted"/>
<reference evidence="1" key="2">
    <citation type="submission" date="2015-06" db="UniProtKB">
        <authorList>
            <consortium name="EnsemblPlants"/>
        </authorList>
    </citation>
    <scope>IDENTIFICATION</scope>
    <source>
        <strain evidence="1">DM1-3 516 R44</strain>
    </source>
</reference>
<dbReference type="Proteomes" id="UP000011115">
    <property type="component" value="Unassembled WGS sequence"/>
</dbReference>
<name>M1DUR8_SOLTU</name>
<accession>M1DUR8</accession>
<dbReference type="InParanoid" id="M1DUR8"/>
<protein>
    <submittedName>
        <fullName evidence="1">Gag-pol polyprotein</fullName>
    </submittedName>
</protein>
<dbReference type="HOGENOM" id="CLU_134717_2_0_1"/>